<dbReference type="Proteomes" id="UP000051612">
    <property type="component" value="Unassembled WGS sequence"/>
</dbReference>
<feature type="transmembrane region" description="Helical" evidence="1">
    <location>
        <begin position="20"/>
        <end position="42"/>
    </location>
</feature>
<gene>
    <name evidence="2" type="ORF">FC48_GL000421</name>
</gene>
<dbReference type="EMBL" id="AYYN01000099">
    <property type="protein sequence ID" value="KRM74292.1"/>
    <property type="molecule type" value="Genomic_DNA"/>
</dbReference>
<feature type="transmembrane region" description="Helical" evidence="1">
    <location>
        <begin position="351"/>
        <end position="369"/>
    </location>
</feature>
<dbReference type="InterPro" id="IPR010288">
    <property type="entry name" value="EcsB_ABC"/>
</dbReference>
<feature type="transmembrane region" description="Helical" evidence="1">
    <location>
        <begin position="375"/>
        <end position="396"/>
    </location>
</feature>
<name>A0A0R2B8U7_9LACO</name>
<reference evidence="2 3" key="1">
    <citation type="journal article" date="2015" name="Genome Announc.">
        <title>Expanding the biotechnology potential of lactobacilli through comparative genomics of 213 strains and associated genera.</title>
        <authorList>
            <person name="Sun Z."/>
            <person name="Harris H.M."/>
            <person name="McCann A."/>
            <person name="Guo C."/>
            <person name="Argimon S."/>
            <person name="Zhang W."/>
            <person name="Yang X."/>
            <person name="Jeffery I.B."/>
            <person name="Cooney J.C."/>
            <person name="Kagawa T.F."/>
            <person name="Liu W."/>
            <person name="Song Y."/>
            <person name="Salvetti E."/>
            <person name="Wrobel A."/>
            <person name="Rasinkangas P."/>
            <person name="Parkhill J."/>
            <person name="Rea M.C."/>
            <person name="O'Sullivan O."/>
            <person name="Ritari J."/>
            <person name="Douillard F.P."/>
            <person name="Paul Ross R."/>
            <person name="Yang R."/>
            <person name="Briner A.E."/>
            <person name="Felis G.E."/>
            <person name="de Vos W.M."/>
            <person name="Barrangou R."/>
            <person name="Klaenhammer T.R."/>
            <person name="Caufield P.W."/>
            <person name="Cui Y."/>
            <person name="Zhang H."/>
            <person name="O'Toole P.W."/>
        </authorList>
    </citation>
    <scope>NUCLEOTIDE SEQUENCE [LARGE SCALE GENOMIC DNA]</scope>
    <source>
        <strain evidence="2 3">DSM 20452</strain>
    </source>
</reference>
<dbReference type="Pfam" id="PF05975">
    <property type="entry name" value="EcsB"/>
    <property type="match status" value="1"/>
</dbReference>
<feature type="transmembrane region" description="Helical" evidence="1">
    <location>
        <begin position="62"/>
        <end position="81"/>
    </location>
</feature>
<sequence length="404" mass="46633">MLDLWKMRQKTHQKQMFKYLRYVLNDHFILALLFILGGLALSYSNYLKALSPQAEIWYAKPLVLLILVISLQVGRLATLLKPADIVFISPRQAEMGQYLQKALQSSLIFAWVFDTLVMLALTPFLLVAAKLTVVQLIFLWLLLLVLKYLQLERKLLGLYQAQFASGRWKWFLDIGFCGLLLGTSLYLDPLYLLLVAALLTGYIDKSKKALTTQAVFNWEVAIETENERMLQLYRFFALFTDVPNLQVAAKRRRYLDRLLPQAKPGGSFTYLYWRALVRNGETSGLVLRLTVLGAVILYFITEPWLALALAVLFVYLLGFQLFSLYHHYDEIVFMHIYPLDPENKQKAFQKMLGQLLFVVAVIFTLVSWIQLQNSLFSLEFLGVLVLEIVLLTRPYLKGRLAKRA</sequence>
<keyword evidence="1" id="KW-0472">Membrane</keyword>
<keyword evidence="1" id="KW-1133">Transmembrane helix</keyword>
<feature type="transmembrane region" description="Helical" evidence="1">
    <location>
        <begin position="282"/>
        <end position="300"/>
    </location>
</feature>
<dbReference type="AlphaFoldDB" id="A0A0R2B8U7"/>
<dbReference type="PIRSF" id="PIRSF037259">
    <property type="entry name" value="EcsB_ABC"/>
    <property type="match status" value="1"/>
</dbReference>
<feature type="transmembrane region" description="Helical" evidence="1">
    <location>
        <begin position="306"/>
        <end position="325"/>
    </location>
</feature>
<proteinExistence type="predicted"/>
<feature type="transmembrane region" description="Helical" evidence="1">
    <location>
        <begin position="102"/>
        <end position="121"/>
    </location>
</feature>
<feature type="transmembrane region" description="Helical" evidence="1">
    <location>
        <begin position="170"/>
        <end position="203"/>
    </location>
</feature>
<comment type="caution">
    <text evidence="2">The sequence shown here is derived from an EMBL/GenBank/DDBJ whole genome shotgun (WGS) entry which is preliminary data.</text>
</comment>
<evidence type="ECO:0000256" key="1">
    <source>
        <dbReference type="SAM" id="Phobius"/>
    </source>
</evidence>
<accession>A0A0R2B8U7</accession>
<keyword evidence="1" id="KW-0812">Transmembrane</keyword>
<dbReference type="PATRIC" id="fig|1423772.3.peg.460"/>
<dbReference type="RefSeq" id="WP_056959180.1">
    <property type="nucleotide sequence ID" value="NZ_AYYN01000099.1"/>
</dbReference>
<dbReference type="GO" id="GO:0016020">
    <property type="term" value="C:membrane"/>
    <property type="evidence" value="ECO:0007669"/>
    <property type="project" value="InterPro"/>
</dbReference>
<evidence type="ECO:0000313" key="2">
    <source>
        <dbReference type="EMBL" id="KRM74292.1"/>
    </source>
</evidence>
<organism evidence="2 3">
    <name type="scientific">Ligilactobacillus murinus DSM 20452 = NBRC 14221</name>
    <dbReference type="NCBI Taxonomy" id="1423772"/>
    <lineage>
        <taxon>Bacteria</taxon>
        <taxon>Bacillati</taxon>
        <taxon>Bacillota</taxon>
        <taxon>Bacilli</taxon>
        <taxon>Lactobacillales</taxon>
        <taxon>Lactobacillaceae</taxon>
        <taxon>Ligilactobacillus</taxon>
    </lineage>
</organism>
<evidence type="ECO:0000313" key="3">
    <source>
        <dbReference type="Proteomes" id="UP000051612"/>
    </source>
</evidence>
<protein>
    <submittedName>
        <fullName evidence="2">Protein ecsB</fullName>
    </submittedName>
</protein>